<dbReference type="AlphaFoldDB" id="A0A1H6FA05"/>
<dbReference type="Proteomes" id="UP000236724">
    <property type="component" value="Unassembled WGS sequence"/>
</dbReference>
<evidence type="ECO:0000313" key="1">
    <source>
        <dbReference type="EMBL" id="SEH06940.1"/>
    </source>
</evidence>
<dbReference type="EMBL" id="FMSV02000511">
    <property type="protein sequence ID" value="SEH06940.1"/>
    <property type="molecule type" value="Genomic_DNA"/>
</dbReference>
<sequence length="89" mass="9776">MVVGQRPRVENDTDTIPGVLPLAILMRPVGAKQQGLSALYLGFQAPNALTHPSFSGWLFSFQLPQASIHRALQKIQVGDMLYSDKQGKE</sequence>
<proteinExistence type="predicted"/>
<reference evidence="1 2" key="1">
    <citation type="submission" date="2016-10" db="EMBL/GenBank/DDBJ databases">
        <authorList>
            <person name="de Groot N.N."/>
        </authorList>
    </citation>
    <scope>NUCLEOTIDE SEQUENCE [LARGE SCALE GENOMIC DNA]</scope>
    <source>
        <strain evidence="1">MBHS1</strain>
    </source>
</reference>
<protein>
    <submittedName>
        <fullName evidence="1">Uncharacterized protein</fullName>
    </submittedName>
</protein>
<evidence type="ECO:0000313" key="2">
    <source>
        <dbReference type="Proteomes" id="UP000236724"/>
    </source>
</evidence>
<keyword evidence="2" id="KW-1185">Reference proteome</keyword>
<name>A0A1H6FA05_9GAMM</name>
<organism evidence="1 2">
    <name type="scientific">Candidatus Venteria ishoeyi</name>
    <dbReference type="NCBI Taxonomy" id="1899563"/>
    <lineage>
        <taxon>Bacteria</taxon>
        <taxon>Pseudomonadati</taxon>
        <taxon>Pseudomonadota</taxon>
        <taxon>Gammaproteobacteria</taxon>
        <taxon>Thiotrichales</taxon>
        <taxon>Thiotrichaceae</taxon>
        <taxon>Venteria</taxon>
    </lineage>
</organism>
<accession>A0A1H6FA05</accession>
<gene>
    <name evidence="1" type="ORF">MBHS_02806</name>
</gene>